<proteinExistence type="predicted"/>
<dbReference type="SUPFAM" id="SSF52540">
    <property type="entry name" value="P-loop containing nucleoside triphosphate hydrolases"/>
    <property type="match status" value="1"/>
</dbReference>
<dbReference type="STRING" id="1962155.B1813_15535"/>
<keyword evidence="1" id="KW-0418">Kinase</keyword>
<evidence type="ECO:0000313" key="2">
    <source>
        <dbReference type="Proteomes" id="UP000192591"/>
    </source>
</evidence>
<name>A0A1V9A199_SACPI</name>
<sequence>MLDLKICPGCGDRARRPVVEAGLLVCAVCEHRAPFRRLPLLALTGPSGAGKSTVGPELARRLAGEAVVLEQDVLWTAGLRDDVDGHPAFRSTWLRMAAMIHQSGRPVVLCGTVVPPEFEDLPERVFFSAVHYLALVAEPDALAARLRVRPAWRGWDEARIAEMLEFNAWLRREAGTLSPPVELFDTTTASREHAADHAERWVRRVLTRTGAN</sequence>
<organism evidence="1 2">
    <name type="scientific">Saccharomonospora piscinae</name>
    <dbReference type="NCBI Taxonomy" id="687388"/>
    <lineage>
        <taxon>Bacteria</taxon>
        <taxon>Bacillati</taxon>
        <taxon>Actinomycetota</taxon>
        <taxon>Actinomycetes</taxon>
        <taxon>Pseudonocardiales</taxon>
        <taxon>Pseudonocardiaceae</taxon>
        <taxon>Saccharomonospora</taxon>
    </lineage>
</organism>
<evidence type="ECO:0000313" key="1">
    <source>
        <dbReference type="EMBL" id="OQO90919.1"/>
    </source>
</evidence>
<dbReference type="EMBL" id="MWIH01000006">
    <property type="protein sequence ID" value="OQO90919.1"/>
    <property type="molecule type" value="Genomic_DNA"/>
</dbReference>
<dbReference type="RefSeq" id="WP_024876492.1">
    <property type="nucleotide sequence ID" value="NZ_AZUM01000004.1"/>
</dbReference>
<protein>
    <submittedName>
        <fullName evidence="1">Nucleoside kinase</fullName>
    </submittedName>
</protein>
<dbReference type="InterPro" id="IPR027417">
    <property type="entry name" value="P-loop_NTPase"/>
</dbReference>
<dbReference type="AlphaFoldDB" id="A0A1V9A199"/>
<dbReference type="OrthoDB" id="198115at2"/>
<keyword evidence="2" id="KW-1185">Reference proteome</keyword>
<dbReference type="GO" id="GO:0016301">
    <property type="term" value="F:kinase activity"/>
    <property type="evidence" value="ECO:0007669"/>
    <property type="project" value="UniProtKB-KW"/>
</dbReference>
<gene>
    <name evidence="1" type="ORF">B1813_15535</name>
</gene>
<dbReference type="Pfam" id="PF13238">
    <property type="entry name" value="AAA_18"/>
    <property type="match status" value="1"/>
</dbReference>
<keyword evidence="1" id="KW-0808">Transferase</keyword>
<dbReference type="Proteomes" id="UP000192591">
    <property type="component" value="Unassembled WGS sequence"/>
</dbReference>
<dbReference type="CDD" id="cd00267">
    <property type="entry name" value="ABC_ATPase"/>
    <property type="match status" value="1"/>
</dbReference>
<accession>A0A1V9A199</accession>
<dbReference type="Gene3D" id="3.40.50.300">
    <property type="entry name" value="P-loop containing nucleotide triphosphate hydrolases"/>
    <property type="match status" value="1"/>
</dbReference>
<reference evidence="1 2" key="1">
    <citation type="submission" date="2017-02" db="EMBL/GenBank/DDBJ databases">
        <title>Draft genome of Saccharomonospora sp. 154.</title>
        <authorList>
            <person name="Alonso-Carmona G.S."/>
            <person name="De La Haba R."/>
            <person name="Vera-Gargallo B."/>
            <person name="Sandoval-Trujillo A.H."/>
            <person name="Ramirez-Duran N."/>
            <person name="Ventosa A."/>
        </authorList>
    </citation>
    <scope>NUCLEOTIDE SEQUENCE [LARGE SCALE GENOMIC DNA]</scope>
    <source>
        <strain evidence="1 2">LRS4.154</strain>
    </source>
</reference>
<comment type="caution">
    <text evidence="1">The sequence shown here is derived from an EMBL/GenBank/DDBJ whole genome shotgun (WGS) entry which is preliminary data.</text>
</comment>